<feature type="compositionally biased region" description="Polar residues" evidence="5">
    <location>
        <begin position="62"/>
        <end position="78"/>
    </location>
</feature>
<evidence type="ECO:0000313" key="8">
    <source>
        <dbReference type="Proteomes" id="UP000800096"/>
    </source>
</evidence>
<proteinExistence type="predicted"/>
<evidence type="ECO:0000256" key="1">
    <source>
        <dbReference type="ARBA" id="ARBA00022723"/>
    </source>
</evidence>
<dbReference type="Gene3D" id="3.30.40.10">
    <property type="entry name" value="Zinc/RING finger domain, C3HC4 (zinc finger)"/>
    <property type="match status" value="1"/>
</dbReference>
<dbReference type="Proteomes" id="UP000800096">
    <property type="component" value="Unassembled WGS sequence"/>
</dbReference>
<feature type="domain" description="RING-type" evidence="6">
    <location>
        <begin position="282"/>
        <end position="321"/>
    </location>
</feature>
<feature type="compositionally biased region" description="Polar residues" evidence="5">
    <location>
        <begin position="94"/>
        <end position="103"/>
    </location>
</feature>
<dbReference type="GO" id="GO:0008270">
    <property type="term" value="F:zinc ion binding"/>
    <property type="evidence" value="ECO:0007669"/>
    <property type="project" value="UniProtKB-KW"/>
</dbReference>
<protein>
    <recommendedName>
        <fullName evidence="6">RING-type domain-containing protein</fullName>
    </recommendedName>
</protein>
<feature type="compositionally biased region" description="Polar residues" evidence="5">
    <location>
        <begin position="17"/>
        <end position="36"/>
    </location>
</feature>
<dbReference type="AlphaFoldDB" id="A0A6A5QN77"/>
<dbReference type="InterPro" id="IPR018957">
    <property type="entry name" value="Znf_C3HC4_RING-type"/>
</dbReference>
<evidence type="ECO:0000256" key="4">
    <source>
        <dbReference type="PROSITE-ProRule" id="PRU00175"/>
    </source>
</evidence>
<dbReference type="Pfam" id="PF00097">
    <property type="entry name" value="zf-C3HC4"/>
    <property type="match status" value="1"/>
</dbReference>
<keyword evidence="3" id="KW-0862">Zinc</keyword>
<dbReference type="InterPro" id="IPR001841">
    <property type="entry name" value="Znf_RING"/>
</dbReference>
<dbReference type="EMBL" id="ML979134">
    <property type="protein sequence ID" value="KAF1917221.1"/>
    <property type="molecule type" value="Genomic_DNA"/>
</dbReference>
<keyword evidence="2 4" id="KW-0863">Zinc-finger</keyword>
<evidence type="ECO:0000259" key="6">
    <source>
        <dbReference type="PROSITE" id="PS50089"/>
    </source>
</evidence>
<feature type="region of interest" description="Disordered" evidence="5">
    <location>
        <begin position="1"/>
        <end position="107"/>
    </location>
</feature>
<dbReference type="OrthoDB" id="5396564at2759"/>
<name>A0A6A5QN77_AMPQU</name>
<reference evidence="7" key="1">
    <citation type="journal article" date="2020" name="Stud. Mycol.">
        <title>101 Dothideomycetes genomes: a test case for predicting lifestyles and emergence of pathogens.</title>
        <authorList>
            <person name="Haridas S."/>
            <person name="Albert R."/>
            <person name="Binder M."/>
            <person name="Bloem J."/>
            <person name="Labutti K."/>
            <person name="Salamov A."/>
            <person name="Andreopoulos B."/>
            <person name="Baker S."/>
            <person name="Barry K."/>
            <person name="Bills G."/>
            <person name="Bluhm B."/>
            <person name="Cannon C."/>
            <person name="Castanera R."/>
            <person name="Culley D."/>
            <person name="Daum C."/>
            <person name="Ezra D."/>
            <person name="Gonzalez J."/>
            <person name="Henrissat B."/>
            <person name="Kuo A."/>
            <person name="Liang C."/>
            <person name="Lipzen A."/>
            <person name="Lutzoni F."/>
            <person name="Magnuson J."/>
            <person name="Mondo S."/>
            <person name="Nolan M."/>
            <person name="Ohm R."/>
            <person name="Pangilinan J."/>
            <person name="Park H.-J."/>
            <person name="Ramirez L."/>
            <person name="Alfaro M."/>
            <person name="Sun H."/>
            <person name="Tritt A."/>
            <person name="Yoshinaga Y."/>
            <person name="Zwiers L.-H."/>
            <person name="Turgeon B."/>
            <person name="Goodwin S."/>
            <person name="Spatafora J."/>
            <person name="Crous P."/>
            <person name="Grigoriev I."/>
        </authorList>
    </citation>
    <scope>NUCLEOTIDE SEQUENCE</scope>
    <source>
        <strain evidence="7">HMLAC05119</strain>
    </source>
</reference>
<evidence type="ECO:0000256" key="2">
    <source>
        <dbReference type="ARBA" id="ARBA00022771"/>
    </source>
</evidence>
<dbReference type="SUPFAM" id="SSF57850">
    <property type="entry name" value="RING/U-box"/>
    <property type="match status" value="1"/>
</dbReference>
<sequence length="326" mass="34851">MPESWPPPFSVKDVDEVSTTAGDYHNMSSLGNASTEQDQDPSPGASLTAPSHPPSTEPQAAPSATSAQGSQDIGTNPPMTIPLALGSSPDGSPESGNATSQLPTPLPSYPVNAEQVISDLIYALNAYPPNTQVGESQANVPTPSPGPLQEDIADENAATMPDVQTAEYIEDISDEMIQDMFTSNTPAGFEPPPGFIDYVLSFTFTSGSSAVRLPRPRFDPVVFVNSLQRVNISDIPAEDMRCAHCWLAFGTTGEDDPGFMFTPDFDDPPELAARQVAFRELPFCAGRPDNDPVQTPCGHLFGRGCLIEIIEKMGTLCPTCRQEMRS</sequence>
<dbReference type="PROSITE" id="PS50089">
    <property type="entry name" value="ZF_RING_2"/>
    <property type="match status" value="1"/>
</dbReference>
<organism evidence="7 8">
    <name type="scientific">Ampelomyces quisqualis</name>
    <name type="common">Powdery mildew agent</name>
    <dbReference type="NCBI Taxonomy" id="50730"/>
    <lineage>
        <taxon>Eukaryota</taxon>
        <taxon>Fungi</taxon>
        <taxon>Dikarya</taxon>
        <taxon>Ascomycota</taxon>
        <taxon>Pezizomycotina</taxon>
        <taxon>Dothideomycetes</taxon>
        <taxon>Pleosporomycetidae</taxon>
        <taxon>Pleosporales</taxon>
        <taxon>Pleosporineae</taxon>
        <taxon>Phaeosphaeriaceae</taxon>
        <taxon>Ampelomyces</taxon>
    </lineage>
</organism>
<keyword evidence="1" id="KW-0479">Metal-binding</keyword>
<evidence type="ECO:0000256" key="3">
    <source>
        <dbReference type="ARBA" id="ARBA00022833"/>
    </source>
</evidence>
<gene>
    <name evidence="7" type="ORF">BDU57DRAFT_158201</name>
</gene>
<keyword evidence="8" id="KW-1185">Reference proteome</keyword>
<evidence type="ECO:0000313" key="7">
    <source>
        <dbReference type="EMBL" id="KAF1917221.1"/>
    </source>
</evidence>
<dbReference type="InterPro" id="IPR013083">
    <property type="entry name" value="Znf_RING/FYVE/PHD"/>
</dbReference>
<accession>A0A6A5QN77</accession>
<evidence type="ECO:0000256" key="5">
    <source>
        <dbReference type="SAM" id="MobiDB-lite"/>
    </source>
</evidence>